<gene>
    <name evidence="3" type="ORF">FPRO05_14204</name>
</gene>
<dbReference type="InterPro" id="IPR018146">
    <property type="entry name" value="Glyoxalase_1_CS"/>
</dbReference>
<comment type="caution">
    <text evidence="3">The sequence shown here is derived from an EMBL/GenBank/DDBJ whole genome shotgun (WGS) entry which is preliminary data.</text>
</comment>
<dbReference type="InterPro" id="IPR051785">
    <property type="entry name" value="MMCE/EMCE_epimerase"/>
</dbReference>
<dbReference type="EMBL" id="PKMI01000043">
    <property type="protein sequence ID" value="RBA11816.1"/>
    <property type="molecule type" value="Genomic_DNA"/>
</dbReference>
<dbReference type="InterPro" id="IPR004360">
    <property type="entry name" value="Glyas_Fos-R_dOase_dom"/>
</dbReference>
<name>A0A365MTJ6_GIBIN</name>
<dbReference type="Proteomes" id="UP000251714">
    <property type="component" value="Unassembled WGS sequence"/>
</dbReference>
<evidence type="ECO:0000256" key="1">
    <source>
        <dbReference type="ARBA" id="ARBA00022723"/>
    </source>
</evidence>
<protein>
    <recommendedName>
        <fullName evidence="2">VOC domain-containing protein</fullName>
    </recommendedName>
</protein>
<keyword evidence="1" id="KW-0479">Metal-binding</keyword>
<dbReference type="Gene3D" id="3.10.180.10">
    <property type="entry name" value="2,3-Dihydroxybiphenyl 1,2-Dioxygenase, domain 1"/>
    <property type="match status" value="1"/>
</dbReference>
<reference evidence="3 4" key="1">
    <citation type="submission" date="2017-12" db="EMBL/GenBank/DDBJ databases">
        <title>Genome sequence of the mycotoxigenic crop pathogen Fusarium proliferatum, strain ITEM 2341 from Date Palm.</title>
        <authorList>
            <person name="Almiman B.F."/>
            <person name="Shittu T.A."/>
            <person name="Muthumeenakshi S."/>
            <person name="Baroncelli R."/>
            <person name="Sreenivasaprasada S."/>
        </authorList>
    </citation>
    <scope>NUCLEOTIDE SEQUENCE [LARGE SCALE GENOMIC DNA]</scope>
    <source>
        <strain evidence="3 4">ITEM 2341</strain>
    </source>
</reference>
<evidence type="ECO:0000259" key="2">
    <source>
        <dbReference type="PROSITE" id="PS51819"/>
    </source>
</evidence>
<dbReference type="InterPro" id="IPR037523">
    <property type="entry name" value="VOC_core"/>
</dbReference>
<dbReference type="GO" id="GO:0004462">
    <property type="term" value="F:lactoylglutathione lyase activity"/>
    <property type="evidence" value="ECO:0007669"/>
    <property type="project" value="InterPro"/>
</dbReference>
<sequence>MTNIPKPFNHPINHIALSVPCLETAMEFYTTILGFRILTPPNTISRSATPNAPVFDIYPTSLQAMKLALLTCGNGVGLELFEFEDPKMEMGEEANFERDYKRGGVFHVAVTVPCVEDMVAKVEEAGGALIGKMLNVFGYKAAYVKDPWGNVIEFLECSFEMLMGNRA</sequence>
<dbReference type="PANTHER" id="PTHR43048">
    <property type="entry name" value="METHYLMALONYL-COA EPIMERASE"/>
    <property type="match status" value="1"/>
</dbReference>
<dbReference type="InterPro" id="IPR029068">
    <property type="entry name" value="Glyas_Bleomycin-R_OHBP_Dase"/>
</dbReference>
<dbReference type="PROSITE" id="PS00934">
    <property type="entry name" value="GLYOXALASE_I_1"/>
    <property type="match status" value="1"/>
</dbReference>
<organism evidence="3 4">
    <name type="scientific">Gibberella intermedia</name>
    <name type="common">Bulb rot disease fungus</name>
    <name type="synonym">Fusarium proliferatum</name>
    <dbReference type="NCBI Taxonomy" id="948311"/>
    <lineage>
        <taxon>Eukaryota</taxon>
        <taxon>Fungi</taxon>
        <taxon>Dikarya</taxon>
        <taxon>Ascomycota</taxon>
        <taxon>Pezizomycotina</taxon>
        <taxon>Sordariomycetes</taxon>
        <taxon>Hypocreomycetidae</taxon>
        <taxon>Hypocreales</taxon>
        <taxon>Nectriaceae</taxon>
        <taxon>Fusarium</taxon>
        <taxon>Fusarium fujikuroi species complex</taxon>
    </lineage>
</organism>
<proteinExistence type="predicted"/>
<dbReference type="PROSITE" id="PS51819">
    <property type="entry name" value="VOC"/>
    <property type="match status" value="1"/>
</dbReference>
<evidence type="ECO:0000313" key="4">
    <source>
        <dbReference type="Proteomes" id="UP000251714"/>
    </source>
</evidence>
<feature type="domain" description="VOC" evidence="2">
    <location>
        <begin position="11"/>
        <end position="157"/>
    </location>
</feature>
<dbReference type="GO" id="GO:0046872">
    <property type="term" value="F:metal ion binding"/>
    <property type="evidence" value="ECO:0007669"/>
    <property type="project" value="UniProtKB-KW"/>
</dbReference>
<dbReference type="AlphaFoldDB" id="A0A365MTJ6"/>
<dbReference type="GO" id="GO:0004493">
    <property type="term" value="F:methylmalonyl-CoA epimerase activity"/>
    <property type="evidence" value="ECO:0007669"/>
    <property type="project" value="TreeGrafter"/>
</dbReference>
<dbReference type="PANTHER" id="PTHR43048:SF6">
    <property type="entry name" value="BLR8189 PROTEIN"/>
    <property type="match status" value="1"/>
</dbReference>
<dbReference type="GO" id="GO:0046491">
    <property type="term" value="P:L-methylmalonyl-CoA metabolic process"/>
    <property type="evidence" value="ECO:0007669"/>
    <property type="project" value="TreeGrafter"/>
</dbReference>
<dbReference type="SUPFAM" id="SSF54593">
    <property type="entry name" value="Glyoxalase/Bleomycin resistance protein/Dihydroxybiphenyl dioxygenase"/>
    <property type="match status" value="1"/>
</dbReference>
<accession>A0A365MTJ6</accession>
<dbReference type="Pfam" id="PF00903">
    <property type="entry name" value="Glyoxalase"/>
    <property type="match status" value="1"/>
</dbReference>
<evidence type="ECO:0000313" key="3">
    <source>
        <dbReference type="EMBL" id="RBA11816.1"/>
    </source>
</evidence>